<accession>A0ABZ2C4Y9</accession>
<dbReference type="EMBL" id="CP133270">
    <property type="protein sequence ID" value="WVX67539.1"/>
    <property type="molecule type" value="Genomic_DNA"/>
</dbReference>
<evidence type="ECO:0000313" key="1">
    <source>
        <dbReference type="EMBL" id="WVX67539.1"/>
    </source>
</evidence>
<sequence length="35" mass="4270">MLYEYETQKNVEKAFDISEIIWSALKNCFKRRLTT</sequence>
<gene>
    <name evidence="1" type="ORF">Bealeia1_01752</name>
</gene>
<name>A0ABZ2C4Y9_9PROT</name>
<organism evidence="1 2">
    <name type="scientific">Candidatus Bealeia paramacronuclearis</name>
    <dbReference type="NCBI Taxonomy" id="1921001"/>
    <lineage>
        <taxon>Bacteria</taxon>
        <taxon>Pseudomonadati</taxon>
        <taxon>Pseudomonadota</taxon>
        <taxon>Alphaproteobacteria</taxon>
        <taxon>Holosporales</taxon>
        <taxon>Holosporaceae</taxon>
        <taxon>Candidatus Bealeia</taxon>
    </lineage>
</organism>
<dbReference type="Proteomes" id="UP001330434">
    <property type="component" value="Chromosome"/>
</dbReference>
<evidence type="ECO:0000313" key="2">
    <source>
        <dbReference type="Proteomes" id="UP001330434"/>
    </source>
</evidence>
<proteinExistence type="predicted"/>
<keyword evidence="2" id="KW-1185">Reference proteome</keyword>
<protein>
    <submittedName>
        <fullName evidence="1">Uncharacterized protein</fullName>
    </submittedName>
</protein>
<reference evidence="1 2" key="1">
    <citation type="journal article" date="2024" name="Environ. Microbiol.">
        <title>Novel evolutionary insights on the interactions of the Holosporales (Alphaproteobacteria) with eukaryotic hosts from comparative genomics.</title>
        <authorList>
            <person name="Giovannini M."/>
            <person name="Petroni G."/>
            <person name="Castelli M."/>
        </authorList>
    </citation>
    <scope>NUCLEOTIDE SEQUENCE [LARGE SCALE GENOMIC DNA]</scope>
    <source>
        <strain evidence="1 2">US_Bl 15I1</strain>
    </source>
</reference>